<feature type="region of interest" description="Disordered" evidence="1">
    <location>
        <begin position="41"/>
        <end position="89"/>
    </location>
</feature>
<dbReference type="VEuPathDB" id="TriTrypDB:LDHU3_35.3500"/>
<reference evidence="3" key="1">
    <citation type="submission" date="2019-02" db="EMBL/GenBank/DDBJ databases">
        <title>FDA dAtabase for Regulatory Grade micrObial Sequences (FDA-ARGOS): Supporting development and validation of Infectious Disease Dx tests.</title>
        <authorList>
            <person name="Duncan R."/>
            <person name="Fisher C."/>
            <person name="Tallon L."/>
            <person name="Sadzewicz L."/>
            <person name="Sengamalay N."/>
            <person name="Ott S."/>
            <person name="Godinez A."/>
            <person name="Nagaraj S."/>
            <person name="Vavikolanu K."/>
            <person name="Nadendla S."/>
            <person name="Aluvathingal J."/>
            <person name="Sichtig H."/>
        </authorList>
    </citation>
    <scope>NUCLEOTIDE SEQUENCE [LARGE SCALE GENOMIC DNA]</scope>
    <source>
        <strain evidence="3">FDAARGOS_361</strain>
    </source>
</reference>
<evidence type="ECO:0000313" key="2">
    <source>
        <dbReference type="EMBL" id="TPP44538.1"/>
    </source>
</evidence>
<name>A0A504X9M8_LEIDO</name>
<organism evidence="2 3">
    <name type="scientific">Leishmania donovani</name>
    <dbReference type="NCBI Taxonomy" id="5661"/>
    <lineage>
        <taxon>Eukaryota</taxon>
        <taxon>Discoba</taxon>
        <taxon>Euglenozoa</taxon>
        <taxon>Kinetoplastea</taxon>
        <taxon>Metakinetoplastina</taxon>
        <taxon>Trypanosomatida</taxon>
        <taxon>Trypanosomatidae</taxon>
        <taxon>Leishmaniinae</taxon>
        <taxon>Leishmania</taxon>
    </lineage>
</organism>
<feature type="compositionally biased region" description="Polar residues" evidence="1">
    <location>
        <begin position="41"/>
        <end position="57"/>
    </location>
</feature>
<sequence>MKVAPVYRKVLKQLHKACYTRPHYVQDIRFLLSFPLHTTGSEPSTAVPGTTSSSRTVNPAATPGTTPADASKSPKSSSGKTTSRDPVAGHLLRPSSECYPIDTTTLFAMCYTDLHNAVQESAPVAAGMNPVAMQIVRYRNLLWLQERLGRVLSSKTQQLLATSLSISRGPAEHDFIPDEYFESKSQNNGSAHLSATTASQQAEAAATAATSTRSTSGKASKEATESFAPATTDGGLAEVVEESDPDIVYSAGAIGQQQEMFVLRHRESFPMAEQFLAGFPTVTAAELATCAYQRAALTQLVRQKFPTTLTCQDANVSLSVSLEPYDVQYTSKEHAGMGYFAAAHRQFRVRFSLAPLSPEGSGAERIEVLVVNSYFVRLDMELMQLVEEVGYLHSSDVLRMLRERDYGDHFSELIGSGVAEVLGEGVFAGPNEGKGAVAATSADKRTGIESSVTSPAPATVAEGSRVFSLYFVNHSDAPMVLKGLLYYKLGKRRNLAHAPIQCIPFGFLLMEAIGRVSFLRGRNAEAFAGVDETVSGYEVALRRSLTLHPPVSASELSWALFPAASSIFASPNTSGEESGREKGLSLVDPSASLPFSLTSDLGTSHWENMDSHRATMAVVVVVNAAVLTVSVEHAVQVVSIIFTSQFKDKVCRCVVVDPPEALAEKLSSSSLYLCVSESIPVSQTVRKLLLCVAQAVVDAKGTALRLYSQLDKADNTAVRTPIDKLTTFTTARNASTLIASRFKKKAADVLLQFGAVAAAVAVYGETQFNSNVDCLWCSATLESIAAARYRYLQTTLLCHRDALNATVLQLQSDNPTWGPDLAASVNQLDSCVAQYSESLKQTIASFKSASVPNSMRARLTREVEENVAAQVALLKGLLVRVHVCLNAGTWEVPCDPQSYRLGSDVKRCVENVLRLAFSEIDVYLSESLRQLRRCAAAGTLMFYPSAVAATTSLLGSGGTSNAMVNTTLAMLRKRELEARFKRLELLAAREARQPFLEELSTLRSLFPGIYGAEWTERSLPFFAYLCMINGAERRARALLVEFASIKARLQHTEEAAEVLLRVCALAGVGLPLIGLQASSSTASDDGVTLDTAKSADPLYQLSRAATATQVAQQVEDSDAVEPAANGNTPIGASFSMFSSVEEKAPDRGVVRLNQSITNAALLNVPLLLELINVFDRVAPATATAALRCQLATLLLFKFPHLLEKATQRTLKSVMREASALLEPQMSTAIVPSPFFLAWEAFPLPPHLAPKTVPVGGAFFTFIDTQRLKLTILCLNGRKLGSRTVWTVGDVASVLMTLYNPFQESLTFDALALRCRSCASLVADDDDASSGEGVVSASSSHTLSAPISYVLSNVEVPPLAKRKVLLKVQPTEEGTLLIDGVTLRLADTRSSQSMTGQLPAPMYIPVLERLPQVSCTLNTSELEVFGTQRIDFTVRVVNCGRVPISCISLTAHSEQCQLEGCEGCKERRNETDTTVTLNKRALDAAARTPLQPGDVVMIPGTLEAPPTISKFGAHYVIFRTDLSLPHPAPQKPRNVPDAVPVYAVIPRRVTETRLRLFHSPGLIVTSVALTKDRRAVEVRVANRSRLYSMELQLSALTFAELPVAFIVAGAEYVVPPIKLTRIPPTKEKDGLRFHVPWVVRELPNCTGTLELNLSLIGTEVVSAEPLDECVVTLEASVPQTALPPHPSDAWSSSALPDESRDYVVAEDPQTDPLGDGAVLLYRWEYDGDSSYGGAETSPVVSRAKVCRGARLYDATGTVTATAVYDSPPQSPPTAVQHLTHPRAAPASESLLDSPASISALLWRHTDSMDSGAKASASAPQALHRARTALPRIGGCESGTLSTRGDGTPVPIVIPALRPICLCLRVAAPRWRRAIPLHVHVSIDSHFDVAVLTGAVQADAIVGEEGRAVYEGEFELFAFKTGEHLLHVTITDDAERELTHTIQLIVEHARMS</sequence>
<proteinExistence type="predicted"/>
<feature type="compositionally biased region" description="Low complexity" evidence="1">
    <location>
        <begin position="194"/>
        <end position="218"/>
    </location>
</feature>
<dbReference type="EMBL" id="RHLC01000003">
    <property type="protein sequence ID" value="TPP44538.1"/>
    <property type="molecule type" value="Genomic_DNA"/>
</dbReference>
<protein>
    <submittedName>
        <fullName evidence="2">TRAPP II complex subunit family protein</fullName>
    </submittedName>
</protein>
<evidence type="ECO:0000256" key="1">
    <source>
        <dbReference type="SAM" id="MobiDB-lite"/>
    </source>
</evidence>
<accession>A0A504X9M8</accession>
<dbReference type="InterPro" id="IPR013935">
    <property type="entry name" value="Trs120_TRAPPC9"/>
</dbReference>
<dbReference type="VEuPathDB" id="TriTrypDB:LdBPK_352750.1"/>
<dbReference type="PANTHER" id="PTHR21512:SF5">
    <property type="entry name" value="TRAFFICKING PROTEIN PARTICLE COMPLEX SUBUNIT 9"/>
    <property type="match status" value="1"/>
</dbReference>
<dbReference type="VEuPathDB" id="TriTrypDB:LdBPK_352740.1"/>
<dbReference type="PANTHER" id="PTHR21512">
    <property type="entry name" value="TRAFFICKING PROTEIN PARTICLE COMPLEX SUBUNIT 9"/>
    <property type="match status" value="1"/>
</dbReference>
<dbReference type="VEuPathDB" id="TriTrypDB:LdCL_350032300"/>
<gene>
    <name evidence="2" type="ORF">CGC21_6855</name>
</gene>
<feature type="region of interest" description="Disordered" evidence="1">
    <location>
        <begin position="186"/>
        <end position="236"/>
    </location>
</feature>
<dbReference type="VEuPathDB" id="TriTrypDB:LDHU3_35.3490"/>
<feature type="region of interest" description="Disordered" evidence="1">
    <location>
        <begin position="1763"/>
        <end position="1789"/>
    </location>
</feature>
<dbReference type="VEuPathDB" id="TriTrypDB:LdCL_350032400"/>
<evidence type="ECO:0000313" key="3">
    <source>
        <dbReference type="Proteomes" id="UP000318447"/>
    </source>
</evidence>
<feature type="compositionally biased region" description="Low complexity" evidence="1">
    <location>
        <begin position="59"/>
        <end position="81"/>
    </location>
</feature>
<dbReference type="Proteomes" id="UP000318447">
    <property type="component" value="Unassembled WGS sequence"/>
</dbReference>
<dbReference type="GO" id="GO:0005802">
    <property type="term" value="C:trans-Golgi network"/>
    <property type="evidence" value="ECO:0007669"/>
    <property type="project" value="TreeGrafter"/>
</dbReference>
<comment type="caution">
    <text evidence="2">The sequence shown here is derived from an EMBL/GenBank/DDBJ whole genome shotgun (WGS) entry which is preliminary data.</text>
</comment>